<reference evidence="3" key="1">
    <citation type="journal article" date="2019" name="Int. J. Syst. Evol. Microbiol.">
        <title>The Global Catalogue of Microorganisms (GCM) 10K type strain sequencing project: providing services to taxonomists for standard genome sequencing and annotation.</title>
        <authorList>
            <consortium name="The Broad Institute Genomics Platform"/>
            <consortium name="The Broad Institute Genome Sequencing Center for Infectious Disease"/>
            <person name="Wu L."/>
            <person name="Ma J."/>
        </authorList>
    </citation>
    <scope>NUCLEOTIDE SEQUENCE [LARGE SCALE GENOMIC DNA]</scope>
    <source>
        <strain evidence="3">KCTC 52042</strain>
    </source>
</reference>
<dbReference type="RefSeq" id="WP_390298351.1">
    <property type="nucleotide sequence ID" value="NZ_JBHULI010000003.1"/>
</dbReference>
<keyword evidence="1" id="KW-0812">Transmembrane</keyword>
<sequence>MSNKKILIYGLLFTAGVAVFLFWPGNSASNMLSDNTEVVMYKNEGCQCCTRWGDHMMEGDFAVEEVPVPVLMQVKRDNGITRELASCHTAIIDGYVVEGHVPRKDVERLLAERPDAIGLAVPGMPIGSPGMETPGRAADSYDVLLVNKDGTTSVFASH</sequence>
<dbReference type="EMBL" id="JBHULI010000003">
    <property type="protein sequence ID" value="MFD2531390.1"/>
    <property type="molecule type" value="Genomic_DNA"/>
</dbReference>
<evidence type="ECO:0000313" key="2">
    <source>
        <dbReference type="EMBL" id="MFD2531390.1"/>
    </source>
</evidence>
<keyword evidence="1" id="KW-1133">Transmembrane helix</keyword>
<feature type="transmembrane region" description="Helical" evidence="1">
    <location>
        <begin position="6"/>
        <end position="23"/>
    </location>
</feature>
<evidence type="ECO:0000313" key="3">
    <source>
        <dbReference type="Proteomes" id="UP001597460"/>
    </source>
</evidence>
<gene>
    <name evidence="2" type="ORF">ACFSVN_02905</name>
</gene>
<organism evidence="2 3">
    <name type="scientific">Gracilimonas halophila</name>
    <dbReference type="NCBI Taxonomy" id="1834464"/>
    <lineage>
        <taxon>Bacteria</taxon>
        <taxon>Pseudomonadati</taxon>
        <taxon>Balneolota</taxon>
        <taxon>Balneolia</taxon>
        <taxon>Balneolales</taxon>
        <taxon>Balneolaceae</taxon>
        <taxon>Gracilimonas</taxon>
    </lineage>
</organism>
<keyword evidence="1" id="KW-0472">Membrane</keyword>
<dbReference type="Pfam" id="PF04214">
    <property type="entry name" value="DUF411"/>
    <property type="match status" value="1"/>
</dbReference>
<comment type="caution">
    <text evidence="2">The sequence shown here is derived from an EMBL/GenBank/DDBJ whole genome shotgun (WGS) entry which is preliminary data.</text>
</comment>
<accession>A0ABW5JG38</accession>
<keyword evidence="3" id="KW-1185">Reference proteome</keyword>
<name>A0ABW5JG38_9BACT</name>
<dbReference type="InterPro" id="IPR007332">
    <property type="entry name" value="DUF411"/>
</dbReference>
<evidence type="ECO:0000256" key="1">
    <source>
        <dbReference type="SAM" id="Phobius"/>
    </source>
</evidence>
<protein>
    <submittedName>
        <fullName evidence="2">DUF411 domain-containing protein</fullName>
    </submittedName>
</protein>
<dbReference type="Proteomes" id="UP001597460">
    <property type="component" value="Unassembled WGS sequence"/>
</dbReference>
<proteinExistence type="predicted"/>